<dbReference type="PANTHER" id="PTHR44169">
    <property type="entry name" value="NADPH-DEPENDENT 1-ACYLDIHYDROXYACETONE PHOSPHATE REDUCTASE"/>
    <property type="match status" value="1"/>
</dbReference>
<dbReference type="PRINTS" id="PR00081">
    <property type="entry name" value="GDHRDH"/>
</dbReference>
<dbReference type="SUPFAM" id="SSF51735">
    <property type="entry name" value="NAD(P)-binding Rossmann-fold domains"/>
    <property type="match status" value="1"/>
</dbReference>
<dbReference type="HOGENOM" id="CLU_010194_2_9_1"/>
<proteinExistence type="inferred from homology"/>
<dbReference type="GO" id="GO:0000140">
    <property type="term" value="F:acylglycerone-phosphate reductase (NADP+) activity"/>
    <property type="evidence" value="ECO:0007669"/>
    <property type="project" value="TreeGrafter"/>
</dbReference>
<dbReference type="InterPro" id="IPR002347">
    <property type="entry name" value="SDR_fam"/>
</dbReference>
<dbReference type="OrthoDB" id="2102561at2759"/>
<comment type="similarity">
    <text evidence="1 4">Belongs to the short-chain dehydrogenases/reductases (SDR) family.</text>
</comment>
<evidence type="ECO:0000256" key="2">
    <source>
        <dbReference type="ARBA" id="ARBA00022857"/>
    </source>
</evidence>
<dbReference type="CDD" id="cd05374">
    <property type="entry name" value="17beta-HSD-like_SDR_c"/>
    <property type="match status" value="1"/>
</dbReference>
<dbReference type="Pfam" id="PF00106">
    <property type="entry name" value="adh_short"/>
    <property type="match status" value="1"/>
</dbReference>
<dbReference type="GO" id="GO:0019433">
    <property type="term" value="P:triglyceride catabolic process"/>
    <property type="evidence" value="ECO:0007669"/>
    <property type="project" value="TreeGrafter"/>
</dbReference>
<evidence type="ECO:0000256" key="4">
    <source>
        <dbReference type="RuleBase" id="RU000363"/>
    </source>
</evidence>
<dbReference type="PRINTS" id="PR00080">
    <property type="entry name" value="SDRFAMILY"/>
</dbReference>
<dbReference type="RefSeq" id="XP_008081013.1">
    <property type="nucleotide sequence ID" value="XM_008082822.1"/>
</dbReference>
<dbReference type="eggNOG" id="KOG1209">
    <property type="taxonomic scope" value="Eukaryota"/>
</dbReference>
<dbReference type="GO" id="GO:0005783">
    <property type="term" value="C:endoplasmic reticulum"/>
    <property type="evidence" value="ECO:0007669"/>
    <property type="project" value="TreeGrafter"/>
</dbReference>
<keyword evidence="3" id="KW-0560">Oxidoreductase</keyword>
<dbReference type="GeneID" id="19471081"/>
<dbReference type="GO" id="GO:0006654">
    <property type="term" value="P:phosphatidic acid biosynthetic process"/>
    <property type="evidence" value="ECO:0007669"/>
    <property type="project" value="TreeGrafter"/>
</dbReference>
<dbReference type="PANTHER" id="PTHR44169:SF6">
    <property type="entry name" value="NADPH-DEPENDENT 1-ACYLDIHYDROXYACETONE PHOSPHATE REDUCTASE"/>
    <property type="match status" value="1"/>
</dbReference>
<dbReference type="Proteomes" id="UP000016922">
    <property type="component" value="Unassembled WGS sequence"/>
</dbReference>
<reference evidence="5 6" key="1">
    <citation type="journal article" date="2013" name="BMC Genomics">
        <title>Genomics-driven discovery of the pneumocandin biosynthetic gene cluster in the fungus Glarea lozoyensis.</title>
        <authorList>
            <person name="Chen L."/>
            <person name="Yue Q."/>
            <person name="Zhang X."/>
            <person name="Xiang M."/>
            <person name="Wang C."/>
            <person name="Li S."/>
            <person name="Che Y."/>
            <person name="Ortiz-Lopez F.J."/>
            <person name="Bills G.F."/>
            <person name="Liu X."/>
            <person name="An Z."/>
        </authorList>
    </citation>
    <scope>NUCLEOTIDE SEQUENCE [LARGE SCALE GENOMIC DNA]</scope>
    <source>
        <strain evidence="6">ATCC 20868 / MF5171</strain>
    </source>
</reference>
<dbReference type="OMA" id="CRVFASD"/>
<dbReference type="AlphaFoldDB" id="S3E088"/>
<organism evidence="5 6">
    <name type="scientific">Glarea lozoyensis (strain ATCC 20868 / MF5171)</name>
    <dbReference type="NCBI Taxonomy" id="1116229"/>
    <lineage>
        <taxon>Eukaryota</taxon>
        <taxon>Fungi</taxon>
        <taxon>Dikarya</taxon>
        <taxon>Ascomycota</taxon>
        <taxon>Pezizomycotina</taxon>
        <taxon>Leotiomycetes</taxon>
        <taxon>Helotiales</taxon>
        <taxon>Helotiaceae</taxon>
        <taxon>Glarea</taxon>
    </lineage>
</organism>
<evidence type="ECO:0000256" key="1">
    <source>
        <dbReference type="ARBA" id="ARBA00006484"/>
    </source>
</evidence>
<name>S3E088_GLAL2</name>
<dbReference type="Gene3D" id="3.40.50.720">
    <property type="entry name" value="NAD(P)-binding Rossmann-like Domain"/>
    <property type="match status" value="1"/>
</dbReference>
<evidence type="ECO:0000313" key="6">
    <source>
        <dbReference type="Proteomes" id="UP000016922"/>
    </source>
</evidence>
<dbReference type="InterPro" id="IPR036291">
    <property type="entry name" value="NAD(P)-bd_dom_sf"/>
</dbReference>
<dbReference type="KEGG" id="glz:GLAREA_12040"/>
<dbReference type="FunFam" id="3.40.50.720:FF:000261">
    <property type="entry name" value="NADPH-dependent 1-acyldihydroxyacetone phosphate reductase"/>
    <property type="match status" value="1"/>
</dbReference>
<dbReference type="EMBL" id="KE145360">
    <property type="protein sequence ID" value="EPE31958.1"/>
    <property type="molecule type" value="Genomic_DNA"/>
</dbReference>
<dbReference type="PROSITE" id="PS00061">
    <property type="entry name" value="ADH_SHORT"/>
    <property type="match status" value="1"/>
</dbReference>
<evidence type="ECO:0000256" key="3">
    <source>
        <dbReference type="ARBA" id="ARBA00023002"/>
    </source>
</evidence>
<protein>
    <submittedName>
        <fullName evidence="5">NAD(P)-binding Rossmann-fold containing protein</fullName>
    </submittedName>
</protein>
<gene>
    <name evidence="5" type="ORF">GLAREA_12040</name>
</gene>
<dbReference type="InterPro" id="IPR020904">
    <property type="entry name" value="Sc_DH/Rdtase_CS"/>
</dbReference>
<dbReference type="GO" id="GO:0005811">
    <property type="term" value="C:lipid droplet"/>
    <property type="evidence" value="ECO:0007669"/>
    <property type="project" value="TreeGrafter"/>
</dbReference>
<dbReference type="STRING" id="1116229.S3E088"/>
<dbReference type="GO" id="GO:0004806">
    <property type="term" value="F:triacylglycerol lipase activity"/>
    <property type="evidence" value="ECO:0007669"/>
    <property type="project" value="TreeGrafter"/>
</dbReference>
<evidence type="ECO:0000313" key="5">
    <source>
        <dbReference type="EMBL" id="EPE31958.1"/>
    </source>
</evidence>
<keyword evidence="6" id="KW-1185">Reference proteome</keyword>
<accession>S3E088</accession>
<sequence length="296" mass="32598">MSTLNRDGRKTVFITGCTSPGIGNALAREFQAKGCRVIASARTRKAIADLEELGIETVDLDVCDEESVKAAAREVEGLVGERGLDVLVNNAGRNMTLPALDVPLSEARATFETNFFAVVLMNQQFTPLLIRASPSLILNIGSVAGIIPYIYSSIYNASKAALHAYSDTLRLELEPFGVRVMVVVTGGVQSNIARTERLLPDDSLYRPVEREFNARVKHSQSNAMDTGMYARGLVREALKTEPKQWVWRGNMAHAIKWAWNLGLGGWLFGRYMRRIGGLWRLAAMVGSKKVEGKKIV</sequence>
<keyword evidence="2" id="KW-0521">NADP</keyword>